<reference evidence="3" key="2">
    <citation type="submission" date="2025-09" db="UniProtKB">
        <authorList>
            <consortium name="Ensembl"/>
        </authorList>
    </citation>
    <scope>IDENTIFICATION</scope>
</reference>
<sequence length="533" mass="58952">MGDQCAAARRARGSRKAPSQSSAPEPPRSHSAAAKPPARGGERAGAGRGDARPPGEHATAINPRDSPSPIDPKGATAARSRTEKGPAPSEKGSVHNGKGSAPGESNAVPSRKGAVPTRKDSARREKGAVPKTKESPARGPPAVASYCCTGTESSVGVKSGGVGARRLRDVLKTLSLGRQDTSEASENVNLLIRTLVSAIRARENSFSSIDILGTGSYYEHVKISAPNEFDIMFKMPAPRVELEQCDSSGAFYYVRLKRNPQGNNLDKFLQEDGTLAACKMLFALRNIIKEIVKSMTRTEMKVTVDKKKAGSPAITLRIGNPPMEISVDIILALEVRSQSWPASTQEGLKIEKWLGSKVKQEYKWKPIYLVPKHAKDGRVLKEDTWRLSFSHIEKDMIKNHGNTKTCCESKGVKCCRKSCLKLLKHLLDQLKTKDGNRRGLDKFCSYHAKTAFFQACVLWPDDKQWLFTDLESCFQKFLDYFLDCLNNAYLPHFFIPTHNLFSRQLIDKASSDFLSKEIKYEINNRFPIFELQN</sequence>
<dbReference type="GO" id="GO:0003690">
    <property type="term" value="F:double-stranded DNA binding"/>
    <property type="evidence" value="ECO:0007669"/>
    <property type="project" value="Ensembl"/>
</dbReference>
<dbReference type="OrthoDB" id="6054650at2759"/>
<accession>A0A8C3FJC2</accession>
<dbReference type="Gene3D" id="3.30.460.90">
    <property type="match status" value="1"/>
</dbReference>
<evidence type="ECO:0000313" key="4">
    <source>
        <dbReference type="Proteomes" id="UP000694380"/>
    </source>
</evidence>
<dbReference type="GO" id="GO:2000042">
    <property type="term" value="P:negative regulation of double-strand break repair via homologous recombination"/>
    <property type="evidence" value="ECO:0007669"/>
    <property type="project" value="Ensembl"/>
</dbReference>
<dbReference type="GO" id="GO:0038001">
    <property type="term" value="P:paracrine signaling"/>
    <property type="evidence" value="ECO:0007669"/>
    <property type="project" value="Ensembl"/>
</dbReference>
<dbReference type="GO" id="GO:0002637">
    <property type="term" value="P:regulation of immunoglobulin production"/>
    <property type="evidence" value="ECO:0007669"/>
    <property type="project" value="Ensembl"/>
</dbReference>
<dbReference type="GO" id="GO:0050863">
    <property type="term" value="P:regulation of T cell activation"/>
    <property type="evidence" value="ECO:0007669"/>
    <property type="project" value="Ensembl"/>
</dbReference>
<dbReference type="GeneTree" id="ENSGT01050000244827"/>
<dbReference type="GO" id="GO:2000774">
    <property type="term" value="P:positive regulation of cellular senescence"/>
    <property type="evidence" value="ECO:0007669"/>
    <property type="project" value="Ensembl"/>
</dbReference>
<dbReference type="InterPro" id="IPR046903">
    <property type="entry name" value="Mab-21-like_nuc_Trfase"/>
</dbReference>
<dbReference type="CTD" id="115004"/>
<dbReference type="GO" id="GO:0071360">
    <property type="term" value="P:cellular response to exogenous dsRNA"/>
    <property type="evidence" value="ECO:0007669"/>
    <property type="project" value="Ensembl"/>
</dbReference>
<dbReference type="GO" id="GO:0031491">
    <property type="term" value="F:nucleosome binding"/>
    <property type="evidence" value="ECO:0007669"/>
    <property type="project" value="Ensembl"/>
</dbReference>
<keyword evidence="4" id="KW-1185">Reference proteome</keyword>
<dbReference type="GO" id="GO:0019933">
    <property type="term" value="P:cAMP-mediated signaling"/>
    <property type="evidence" value="ECO:0007669"/>
    <property type="project" value="Ensembl"/>
</dbReference>
<dbReference type="GO" id="GO:0005886">
    <property type="term" value="C:plasma membrane"/>
    <property type="evidence" value="ECO:0007669"/>
    <property type="project" value="Ensembl"/>
</dbReference>
<dbReference type="GO" id="GO:0140896">
    <property type="term" value="P:cGAS/STING signaling pathway"/>
    <property type="evidence" value="ECO:0007669"/>
    <property type="project" value="Ensembl"/>
</dbReference>
<dbReference type="Pfam" id="PF03281">
    <property type="entry name" value="Mab-21"/>
    <property type="match status" value="1"/>
</dbReference>
<dbReference type="Gene3D" id="1.10.1410.40">
    <property type="match status" value="1"/>
</dbReference>
<dbReference type="GO" id="GO:0002230">
    <property type="term" value="P:positive regulation of defense response to virus by host"/>
    <property type="evidence" value="ECO:0007669"/>
    <property type="project" value="Ensembl"/>
</dbReference>
<dbReference type="GO" id="GO:0005829">
    <property type="term" value="C:cytosol"/>
    <property type="evidence" value="ECO:0007669"/>
    <property type="project" value="Ensembl"/>
</dbReference>
<dbReference type="GO" id="GO:0035861">
    <property type="term" value="C:site of double-strand break"/>
    <property type="evidence" value="ECO:0007669"/>
    <property type="project" value="Ensembl"/>
</dbReference>
<feature type="region of interest" description="Disordered" evidence="2">
    <location>
        <begin position="1"/>
        <end position="145"/>
    </location>
</feature>
<dbReference type="GO" id="GO:0032481">
    <property type="term" value="P:positive regulation of type I interferon production"/>
    <property type="evidence" value="ECO:0007669"/>
    <property type="project" value="Ensembl"/>
</dbReference>
<dbReference type="InterPro" id="IPR024810">
    <property type="entry name" value="MAB21L/cGLR"/>
</dbReference>
<reference evidence="3" key="1">
    <citation type="submission" date="2025-08" db="UniProtKB">
        <authorList>
            <consortium name="Ensembl"/>
        </authorList>
    </citation>
    <scope>IDENTIFICATION</scope>
</reference>
<evidence type="ECO:0000256" key="2">
    <source>
        <dbReference type="SAM" id="MobiDB-lite"/>
    </source>
</evidence>
<dbReference type="Proteomes" id="UP000694380">
    <property type="component" value="Unplaced"/>
</dbReference>
<dbReference type="OMA" id="EKTCCER"/>
<gene>
    <name evidence="3" type="primary">CGAS</name>
</gene>
<dbReference type="GO" id="GO:0005546">
    <property type="term" value="F:phosphatidylinositol-4,5-bisphosphate binding"/>
    <property type="evidence" value="ECO:0007669"/>
    <property type="project" value="Ensembl"/>
</dbReference>
<protein>
    <submittedName>
        <fullName evidence="3">Cyclic GMP-AMP synthase</fullName>
    </submittedName>
</protein>
<dbReference type="GO" id="GO:0140693">
    <property type="term" value="F:molecular condensate scaffold activity"/>
    <property type="evidence" value="ECO:0007669"/>
    <property type="project" value="Ensembl"/>
</dbReference>
<dbReference type="GO" id="GO:0160049">
    <property type="term" value="P:negative regulation of cGAS/STING signaling pathway"/>
    <property type="evidence" value="ECO:0007669"/>
    <property type="project" value="Ensembl"/>
</dbReference>
<organism evidence="3 4">
    <name type="scientific">Chrysemys picta bellii</name>
    <name type="common">Western painted turtle</name>
    <name type="synonym">Emys bellii</name>
    <dbReference type="NCBI Taxonomy" id="8478"/>
    <lineage>
        <taxon>Eukaryota</taxon>
        <taxon>Metazoa</taxon>
        <taxon>Chordata</taxon>
        <taxon>Craniata</taxon>
        <taxon>Vertebrata</taxon>
        <taxon>Euteleostomi</taxon>
        <taxon>Archelosauria</taxon>
        <taxon>Testudinata</taxon>
        <taxon>Testudines</taxon>
        <taxon>Cryptodira</taxon>
        <taxon>Durocryptodira</taxon>
        <taxon>Testudinoidea</taxon>
        <taxon>Emydidae</taxon>
        <taxon>Chrysemys</taxon>
    </lineage>
</organism>
<dbReference type="KEGG" id="cpic:101937365"/>
<dbReference type="PANTHER" id="PTHR10656:SF35">
    <property type="entry name" value="CYCLIC GMP-AMP SYNTHASE"/>
    <property type="match status" value="1"/>
</dbReference>
<dbReference type="GO" id="GO:0019934">
    <property type="term" value="P:cGMP-mediated signaling"/>
    <property type="evidence" value="ECO:0007669"/>
    <property type="project" value="Ensembl"/>
</dbReference>
<dbReference type="GO" id="GO:0160004">
    <property type="term" value="F:poly-ADP-D-ribose modification-dependent protein binding"/>
    <property type="evidence" value="ECO:0007669"/>
    <property type="project" value="Ensembl"/>
</dbReference>
<evidence type="ECO:0000256" key="1">
    <source>
        <dbReference type="ARBA" id="ARBA00008307"/>
    </source>
</evidence>
<dbReference type="FunFam" id="1.10.1410.40:FF:000007">
    <property type="entry name" value="Cyclic GMP-AMP synthase"/>
    <property type="match status" value="1"/>
</dbReference>
<dbReference type="Ensembl" id="ENSCPBT00000007914.1">
    <property type="protein sequence ID" value="ENSCPBP00000006554.1"/>
    <property type="gene ID" value="ENSCPBG00000005204.1"/>
</dbReference>
<name>A0A8C3FJC2_CHRPI</name>
<dbReference type="InterPro" id="IPR046906">
    <property type="entry name" value="Mab-21_HhH/H2TH-like"/>
</dbReference>
<dbReference type="PANTHER" id="PTHR10656">
    <property type="entry name" value="CELL FATE DETERMINING PROTEIN MAB21-RELATED"/>
    <property type="match status" value="1"/>
</dbReference>
<dbReference type="AlphaFoldDB" id="A0A8C3FJC2"/>
<feature type="compositionally biased region" description="Basic and acidic residues" evidence="2">
    <location>
        <begin position="117"/>
        <end position="136"/>
    </location>
</feature>
<dbReference type="GO" id="GO:0051607">
    <property type="term" value="P:defense response to virus"/>
    <property type="evidence" value="ECO:0007669"/>
    <property type="project" value="Ensembl"/>
</dbReference>
<comment type="similarity">
    <text evidence="1">Belongs to the mab-21 family.</text>
</comment>
<dbReference type="GO" id="GO:0061501">
    <property type="term" value="F:2',3'-cyclic GMP-AMP synthase activity"/>
    <property type="evidence" value="ECO:0007669"/>
    <property type="project" value="Ensembl"/>
</dbReference>
<dbReference type="Pfam" id="PF20266">
    <property type="entry name" value="Mab-21_C"/>
    <property type="match status" value="1"/>
</dbReference>
<dbReference type="GeneID" id="101937365"/>
<dbReference type="GO" id="GO:0008340">
    <property type="term" value="P:determination of adult lifespan"/>
    <property type="evidence" value="ECO:0007669"/>
    <property type="project" value="Ensembl"/>
</dbReference>
<dbReference type="SMART" id="SM01265">
    <property type="entry name" value="Mab-21"/>
    <property type="match status" value="1"/>
</dbReference>
<dbReference type="GO" id="GO:0042803">
    <property type="term" value="F:protein homodimerization activity"/>
    <property type="evidence" value="ECO:0007669"/>
    <property type="project" value="Ensembl"/>
</dbReference>
<dbReference type="GO" id="GO:0006281">
    <property type="term" value="P:DNA repair"/>
    <property type="evidence" value="ECO:0007669"/>
    <property type="project" value="Ensembl"/>
</dbReference>
<proteinExistence type="inferred from homology"/>
<evidence type="ECO:0000313" key="3">
    <source>
        <dbReference type="Ensembl" id="ENSCPBP00000006554.1"/>
    </source>
</evidence>
<dbReference type="GO" id="GO:0016604">
    <property type="term" value="C:nuclear body"/>
    <property type="evidence" value="ECO:0007669"/>
    <property type="project" value="Ensembl"/>
</dbReference>